<sequence>MEPQQKPDTKSFFDLPRFSDEERLGCMAFGFWMTVVFVAFWCKWNDPHSFLHDFKDEGFLWQLFACGNFLILALFFGPFVIVAGLAVPILIVGLILGAVVVSVWSIIYLFYLPVKFYQKTMRTVPENDRPSQVDDSKSDFELIGVNDLDPQALANHSRGKHD</sequence>
<keyword evidence="3" id="KW-1185">Reference proteome</keyword>
<evidence type="ECO:0000313" key="2">
    <source>
        <dbReference type="EMBL" id="KAF2673045.1"/>
    </source>
</evidence>
<keyword evidence="1" id="KW-0812">Transmembrane</keyword>
<accession>A0A6A6UL83</accession>
<dbReference type="AlphaFoldDB" id="A0A6A6UL83"/>
<protein>
    <submittedName>
        <fullName evidence="2">Uncharacterized protein</fullName>
    </submittedName>
</protein>
<feature type="transmembrane region" description="Helical" evidence="1">
    <location>
        <begin position="63"/>
        <end position="83"/>
    </location>
</feature>
<keyword evidence="1" id="KW-1133">Transmembrane helix</keyword>
<organism evidence="2 3">
    <name type="scientific">Microthyrium microscopicum</name>
    <dbReference type="NCBI Taxonomy" id="703497"/>
    <lineage>
        <taxon>Eukaryota</taxon>
        <taxon>Fungi</taxon>
        <taxon>Dikarya</taxon>
        <taxon>Ascomycota</taxon>
        <taxon>Pezizomycotina</taxon>
        <taxon>Dothideomycetes</taxon>
        <taxon>Dothideomycetes incertae sedis</taxon>
        <taxon>Microthyriales</taxon>
        <taxon>Microthyriaceae</taxon>
        <taxon>Microthyrium</taxon>
    </lineage>
</organism>
<evidence type="ECO:0000256" key="1">
    <source>
        <dbReference type="SAM" id="Phobius"/>
    </source>
</evidence>
<proteinExistence type="predicted"/>
<gene>
    <name evidence="2" type="ORF">BT63DRAFT_466610</name>
</gene>
<feature type="transmembrane region" description="Helical" evidence="1">
    <location>
        <begin position="24"/>
        <end position="42"/>
    </location>
</feature>
<reference evidence="2" key="1">
    <citation type="journal article" date="2020" name="Stud. Mycol.">
        <title>101 Dothideomycetes genomes: a test case for predicting lifestyles and emergence of pathogens.</title>
        <authorList>
            <person name="Haridas S."/>
            <person name="Albert R."/>
            <person name="Binder M."/>
            <person name="Bloem J."/>
            <person name="Labutti K."/>
            <person name="Salamov A."/>
            <person name="Andreopoulos B."/>
            <person name="Baker S."/>
            <person name="Barry K."/>
            <person name="Bills G."/>
            <person name="Bluhm B."/>
            <person name="Cannon C."/>
            <person name="Castanera R."/>
            <person name="Culley D."/>
            <person name="Daum C."/>
            <person name="Ezra D."/>
            <person name="Gonzalez J."/>
            <person name="Henrissat B."/>
            <person name="Kuo A."/>
            <person name="Liang C."/>
            <person name="Lipzen A."/>
            <person name="Lutzoni F."/>
            <person name="Magnuson J."/>
            <person name="Mondo S."/>
            <person name="Nolan M."/>
            <person name="Ohm R."/>
            <person name="Pangilinan J."/>
            <person name="Park H.-J."/>
            <person name="Ramirez L."/>
            <person name="Alfaro M."/>
            <person name="Sun H."/>
            <person name="Tritt A."/>
            <person name="Yoshinaga Y."/>
            <person name="Zwiers L.-H."/>
            <person name="Turgeon B."/>
            <person name="Goodwin S."/>
            <person name="Spatafora J."/>
            <person name="Crous P."/>
            <person name="Grigoriev I."/>
        </authorList>
    </citation>
    <scope>NUCLEOTIDE SEQUENCE</scope>
    <source>
        <strain evidence="2">CBS 115976</strain>
    </source>
</reference>
<dbReference type="Proteomes" id="UP000799302">
    <property type="component" value="Unassembled WGS sequence"/>
</dbReference>
<name>A0A6A6UL83_9PEZI</name>
<feature type="transmembrane region" description="Helical" evidence="1">
    <location>
        <begin position="89"/>
        <end position="112"/>
    </location>
</feature>
<evidence type="ECO:0000313" key="3">
    <source>
        <dbReference type="Proteomes" id="UP000799302"/>
    </source>
</evidence>
<dbReference type="EMBL" id="MU004231">
    <property type="protein sequence ID" value="KAF2673045.1"/>
    <property type="molecule type" value="Genomic_DNA"/>
</dbReference>
<keyword evidence="1" id="KW-0472">Membrane</keyword>